<keyword evidence="3" id="KW-1185">Reference proteome</keyword>
<dbReference type="InterPro" id="IPR023213">
    <property type="entry name" value="CAT-like_dom_sf"/>
</dbReference>
<dbReference type="Pfam" id="PF02458">
    <property type="entry name" value="Transferase"/>
    <property type="match status" value="1"/>
</dbReference>
<dbReference type="EMBL" id="JAIWQS010000011">
    <property type="protein sequence ID" value="KAJ8751059.1"/>
    <property type="molecule type" value="Genomic_DNA"/>
</dbReference>
<dbReference type="Proteomes" id="UP001159364">
    <property type="component" value="Linkage Group LG11"/>
</dbReference>
<dbReference type="Gene3D" id="3.30.559.10">
    <property type="entry name" value="Chloramphenicol acetyltransferase-like domain"/>
    <property type="match status" value="2"/>
</dbReference>
<dbReference type="InterPro" id="IPR050317">
    <property type="entry name" value="Plant_Fungal_Acyltransferase"/>
</dbReference>
<dbReference type="AlphaFoldDB" id="A0AAV8SFY5"/>
<sequence>MKIVIKGSTLVCPCEQTPSRRLWLSTIDVMYTDRGYVALLFFYKFDGSPNFFDPLVLKESLSKVLVPFYPVAGRLTRDGNSRIEIDCNGQGVLYAEAVSDSPMSDIGGFNSGLELVKVFPPINRSLHDLYSSPLFAVQVTRFSCGGVSLGIGCHHNLSDGTGFLNFITSWSELARGLSTSMPPLLDRDILRARVPPTPVFYHHEFDKPPVMITSFTQNSEESSSSKADSSIVLEITSDHMKTLVSMIGDERTKIKYTRYEILSAFLWRVACKARNLPDTQATKMRIPINGRPRLNPPIPPNYFGNALFICTTTALCGELVSEPFAHSVDRIHEAIRRMDDKYLRSALDFLDKTDELTTIMQGPQNTACPNFSIVSWKSFPFHGVNFGWGQPYMRPASIFAGKGYVLASPTDKEGLMLAICLEAEHIQAFLELFHASFQVRANSYNKKRFNVLLSLLLEVTALLSLVFFFDQQSFVILPFLLQL</sequence>
<dbReference type="PANTHER" id="PTHR31642:SF158">
    <property type="entry name" value="N-BENZOYLTRANSFERASE PROTEIN, PUTATIVE-RELATED"/>
    <property type="match status" value="1"/>
</dbReference>
<accession>A0AAV8SFY5</accession>
<comment type="caution">
    <text evidence="2">The sequence shown here is derived from an EMBL/GenBank/DDBJ whole genome shotgun (WGS) entry which is preliminary data.</text>
</comment>
<protein>
    <submittedName>
        <fullName evidence="2">Uncharacterized protein</fullName>
    </submittedName>
</protein>
<reference evidence="2 3" key="1">
    <citation type="submission" date="2021-09" db="EMBL/GenBank/DDBJ databases">
        <title>Genomic insights and catalytic innovation underlie evolution of tropane alkaloids biosynthesis.</title>
        <authorList>
            <person name="Wang Y.-J."/>
            <person name="Tian T."/>
            <person name="Huang J.-P."/>
            <person name="Huang S.-X."/>
        </authorList>
    </citation>
    <scope>NUCLEOTIDE SEQUENCE [LARGE SCALE GENOMIC DNA]</scope>
    <source>
        <strain evidence="2">KIB-2018</strain>
        <tissue evidence="2">Leaf</tissue>
    </source>
</reference>
<comment type="similarity">
    <text evidence="1">Belongs to the plant acyltransferase family.</text>
</comment>
<evidence type="ECO:0000256" key="1">
    <source>
        <dbReference type="ARBA" id="ARBA00009861"/>
    </source>
</evidence>
<name>A0AAV8SFY5_9ROSI</name>
<evidence type="ECO:0000313" key="3">
    <source>
        <dbReference type="Proteomes" id="UP001159364"/>
    </source>
</evidence>
<organism evidence="2 3">
    <name type="scientific">Erythroxylum novogranatense</name>
    <dbReference type="NCBI Taxonomy" id="1862640"/>
    <lineage>
        <taxon>Eukaryota</taxon>
        <taxon>Viridiplantae</taxon>
        <taxon>Streptophyta</taxon>
        <taxon>Embryophyta</taxon>
        <taxon>Tracheophyta</taxon>
        <taxon>Spermatophyta</taxon>
        <taxon>Magnoliopsida</taxon>
        <taxon>eudicotyledons</taxon>
        <taxon>Gunneridae</taxon>
        <taxon>Pentapetalae</taxon>
        <taxon>rosids</taxon>
        <taxon>fabids</taxon>
        <taxon>Malpighiales</taxon>
        <taxon>Erythroxylaceae</taxon>
        <taxon>Erythroxylum</taxon>
    </lineage>
</organism>
<dbReference type="GO" id="GO:0016747">
    <property type="term" value="F:acyltransferase activity, transferring groups other than amino-acyl groups"/>
    <property type="evidence" value="ECO:0007669"/>
    <property type="project" value="TreeGrafter"/>
</dbReference>
<evidence type="ECO:0000313" key="2">
    <source>
        <dbReference type="EMBL" id="KAJ8751059.1"/>
    </source>
</evidence>
<proteinExistence type="inferred from homology"/>
<gene>
    <name evidence="2" type="ORF">K2173_016240</name>
</gene>
<dbReference type="PANTHER" id="PTHR31642">
    <property type="entry name" value="TRICHOTHECENE 3-O-ACETYLTRANSFERASE"/>
    <property type="match status" value="1"/>
</dbReference>